<dbReference type="InterPro" id="IPR017871">
    <property type="entry name" value="ABC_transporter-like_CS"/>
</dbReference>
<feature type="transmembrane region" description="Helical" evidence="12">
    <location>
        <begin position="1162"/>
        <end position="1183"/>
    </location>
</feature>
<feature type="transmembrane region" description="Helical" evidence="12">
    <location>
        <begin position="270"/>
        <end position="288"/>
    </location>
</feature>
<dbReference type="Pfam" id="PF24357">
    <property type="entry name" value="TMD0_ABC"/>
    <property type="match status" value="1"/>
</dbReference>
<organism evidence="15 16">
    <name type="scientific">Pomacea canaliculata</name>
    <name type="common">Golden apple snail</name>
    <dbReference type="NCBI Taxonomy" id="400727"/>
    <lineage>
        <taxon>Eukaryota</taxon>
        <taxon>Metazoa</taxon>
        <taxon>Spiralia</taxon>
        <taxon>Lophotrochozoa</taxon>
        <taxon>Mollusca</taxon>
        <taxon>Gastropoda</taxon>
        <taxon>Caenogastropoda</taxon>
        <taxon>Architaenioglossa</taxon>
        <taxon>Ampullarioidea</taxon>
        <taxon>Ampullariidae</taxon>
        <taxon>Pomacea</taxon>
    </lineage>
</organism>
<evidence type="ECO:0000256" key="5">
    <source>
        <dbReference type="ARBA" id="ARBA00022737"/>
    </source>
</evidence>
<keyword evidence="9 12" id="KW-0472">Membrane</keyword>
<evidence type="ECO:0000256" key="3">
    <source>
        <dbReference type="ARBA" id="ARBA00022448"/>
    </source>
</evidence>
<dbReference type="STRING" id="400727.A0A2T7PW13"/>
<dbReference type="PROSITE" id="PS50929">
    <property type="entry name" value="ABC_TM1F"/>
    <property type="match status" value="3"/>
</dbReference>
<evidence type="ECO:0000256" key="4">
    <source>
        <dbReference type="ARBA" id="ARBA00022692"/>
    </source>
</evidence>
<comment type="caution">
    <text evidence="15">The sequence shown here is derived from an EMBL/GenBank/DDBJ whole genome shotgun (WGS) entry which is preliminary data.</text>
</comment>
<dbReference type="InterPro" id="IPR011527">
    <property type="entry name" value="ABC1_TM_dom"/>
</dbReference>
<feature type="transmembrane region" description="Helical" evidence="12">
    <location>
        <begin position="634"/>
        <end position="660"/>
    </location>
</feature>
<feature type="domain" description="ABC transmembrane type-1" evidence="14">
    <location>
        <begin position="1197"/>
        <end position="1425"/>
    </location>
</feature>
<feature type="transmembrane region" description="Helical" evidence="12">
    <location>
        <begin position="133"/>
        <end position="151"/>
    </location>
</feature>
<dbReference type="CDD" id="cd18603">
    <property type="entry name" value="ABC_6TM_MRP1_2_3_6_D2_like"/>
    <property type="match status" value="1"/>
</dbReference>
<dbReference type="PANTHER" id="PTHR24223:SF443">
    <property type="entry name" value="MULTIDRUG-RESISTANCE LIKE PROTEIN 1, ISOFORM I"/>
    <property type="match status" value="1"/>
</dbReference>
<protein>
    <recommendedName>
        <fullName evidence="10">ABC-type glutathione-S-conjugate transporter</fullName>
        <ecNumber evidence="10">7.6.2.3</ecNumber>
    </recommendedName>
</protein>
<dbReference type="PANTHER" id="PTHR24223">
    <property type="entry name" value="ATP-BINDING CASSETTE SUB-FAMILY C"/>
    <property type="match status" value="1"/>
</dbReference>
<keyword evidence="16" id="KW-1185">Reference proteome</keyword>
<evidence type="ECO:0000313" key="16">
    <source>
        <dbReference type="Proteomes" id="UP000245119"/>
    </source>
</evidence>
<dbReference type="OrthoDB" id="6500128at2759"/>
<dbReference type="InterPro" id="IPR056227">
    <property type="entry name" value="TMD0_ABC"/>
</dbReference>
<dbReference type="GO" id="GO:0016887">
    <property type="term" value="F:ATP hydrolysis activity"/>
    <property type="evidence" value="ECO:0007669"/>
    <property type="project" value="InterPro"/>
</dbReference>
<dbReference type="PROSITE" id="PS00211">
    <property type="entry name" value="ABC_TRANSPORTER_1"/>
    <property type="match status" value="1"/>
</dbReference>
<evidence type="ECO:0000256" key="6">
    <source>
        <dbReference type="ARBA" id="ARBA00022741"/>
    </source>
</evidence>
<reference evidence="15 16" key="1">
    <citation type="submission" date="2018-04" db="EMBL/GenBank/DDBJ databases">
        <title>The genome of golden apple snail Pomacea canaliculata provides insight into stress tolerance and invasive adaptation.</title>
        <authorList>
            <person name="Liu C."/>
            <person name="Liu B."/>
            <person name="Ren Y."/>
            <person name="Zhang Y."/>
            <person name="Wang H."/>
            <person name="Li S."/>
            <person name="Jiang F."/>
            <person name="Yin L."/>
            <person name="Zhang G."/>
            <person name="Qian W."/>
            <person name="Fan W."/>
        </authorList>
    </citation>
    <scope>NUCLEOTIDE SEQUENCE [LARGE SCALE GENOMIC DNA]</scope>
    <source>
        <strain evidence="15">SZHN2017</strain>
        <tissue evidence="15">Muscle</tissue>
    </source>
</reference>
<dbReference type="SUPFAM" id="SSF52540">
    <property type="entry name" value="P-loop containing nucleoside triphosphate hydrolases"/>
    <property type="match status" value="2"/>
</dbReference>
<evidence type="ECO:0000256" key="12">
    <source>
        <dbReference type="SAM" id="Phobius"/>
    </source>
</evidence>
<dbReference type="Proteomes" id="UP000245119">
    <property type="component" value="Linkage Group LG1"/>
</dbReference>
<dbReference type="EMBL" id="PZQS01000001">
    <property type="protein sequence ID" value="PVD37598.1"/>
    <property type="molecule type" value="Genomic_DNA"/>
</dbReference>
<comment type="similarity">
    <text evidence="2">Belongs to the ABC transporter superfamily. ABCC family. Conjugate transporter (TC 3.A.1.208) subfamily.</text>
</comment>
<dbReference type="Gene3D" id="1.20.1560.10">
    <property type="entry name" value="ABC transporter type 1, transmembrane domain"/>
    <property type="match status" value="2"/>
</dbReference>
<feature type="transmembrane region" description="Helical" evidence="12">
    <location>
        <begin position="1254"/>
        <end position="1277"/>
    </location>
</feature>
<feature type="transmembrane region" description="Helical" evidence="12">
    <location>
        <begin position="672"/>
        <end position="697"/>
    </location>
</feature>
<dbReference type="FunFam" id="1.20.1560.10:FF:000001">
    <property type="entry name" value="ATP-binding cassette subfamily C member 1"/>
    <property type="match status" value="1"/>
</dbReference>
<keyword evidence="4 12" id="KW-0812">Transmembrane</keyword>
<feature type="transmembrane region" description="Helical" evidence="12">
    <location>
        <begin position="228"/>
        <end position="249"/>
    </location>
</feature>
<feature type="transmembrane region" description="Helical" evidence="12">
    <location>
        <begin position="1028"/>
        <end position="1050"/>
    </location>
</feature>
<dbReference type="SUPFAM" id="SSF90123">
    <property type="entry name" value="ABC transporter transmembrane region"/>
    <property type="match status" value="3"/>
</dbReference>
<feature type="transmembrane region" description="Helical" evidence="12">
    <location>
        <begin position="555"/>
        <end position="575"/>
    </location>
</feature>
<feature type="domain" description="ABC transmembrane type-1" evidence="14">
    <location>
        <begin position="416"/>
        <end position="698"/>
    </location>
</feature>
<evidence type="ECO:0000259" key="13">
    <source>
        <dbReference type="PROSITE" id="PS50893"/>
    </source>
</evidence>
<evidence type="ECO:0000256" key="1">
    <source>
        <dbReference type="ARBA" id="ARBA00004128"/>
    </source>
</evidence>
<comment type="catalytic activity">
    <reaction evidence="11">
        <text>leukotriene C4(in) + ATP + H2O = leukotriene C4(out) + ADP + phosphate + H(+)</text>
        <dbReference type="Rhea" id="RHEA:38963"/>
        <dbReference type="ChEBI" id="CHEBI:15377"/>
        <dbReference type="ChEBI" id="CHEBI:15378"/>
        <dbReference type="ChEBI" id="CHEBI:30616"/>
        <dbReference type="ChEBI" id="CHEBI:43474"/>
        <dbReference type="ChEBI" id="CHEBI:57973"/>
        <dbReference type="ChEBI" id="CHEBI:456216"/>
    </reaction>
    <physiologicalReaction direction="left-to-right" evidence="11">
        <dbReference type="Rhea" id="RHEA:38964"/>
    </physiologicalReaction>
</comment>
<dbReference type="FunFam" id="3.40.50.300:FF:002586">
    <property type="entry name" value="Putative abc transporter c family member"/>
    <property type="match status" value="1"/>
</dbReference>
<dbReference type="CDD" id="cd18595">
    <property type="entry name" value="ABC_6TM_MRP1_2_3_6_D1_like"/>
    <property type="match status" value="1"/>
</dbReference>
<feature type="transmembrane region" description="Helical" evidence="12">
    <location>
        <begin position="411"/>
        <end position="433"/>
    </location>
</feature>
<evidence type="ECO:0000259" key="14">
    <source>
        <dbReference type="PROSITE" id="PS50929"/>
    </source>
</evidence>
<keyword evidence="3" id="KW-0813">Transport</keyword>
<evidence type="ECO:0000313" key="15">
    <source>
        <dbReference type="EMBL" id="PVD37598.1"/>
    </source>
</evidence>
<sequence>MFCCPSREYRCVIGVYTREATGDRGSCSDFISVVTRVTTPFKEWRSATGMASVDPRFGYHTYKCIYQPGVLIERQCGIINSTVAFKQPYLQEGSQAGRHLLVRLGLLTGRPKDEEVSWNTTNPDFTPCFQKTVLMWVPLVFLLLMTPYQLYTLWHLKDRVIKWNMLSSGKIVLAGFIGVLMAILCVASVVERTQGKDTPPVNFVSPLLVVLAMFIVAFFVYLERRKGIRTSGVLLLFWLLSVIMGVIVLRSKIYVAVIQERIEKKLDFSVFILYFMMSVASLVLSAIVDRKPEFEVVQQDINPCPEGSASFLSRITFWWFTGLVIKGFKRALVRSDLWSLNKEDTSAEVQRVFDKHWQAQPRKQPKSQQNLMANGIETHAVFKDGEVAMEVKVLDGEHKKPSLLRTLVKSFIGNFFVAFGFKLAHDILVFIGPQLLKLLIQFTSKKDEFMWKGYLYAVLLFVVALVQSIVLHQYFHGCLVLGMRLRSVIISAVYRKTLVMSNSAKKTSTVGEIVNLMSVDAQRFMDLMTYFHTIWSGPFQICVSLFFLWQILGPSVLAGIGVMVLLIPVNAWIAHKTRQLQVKQMIHKDARIKLMNEVLSGIKVLKLYAWEPSFQEKILDIRNKELKVLKQASYLNAASSFFWTCAPFMVSLTTFAVYTLSDSNNVLDAEKAFVSLSLFNIMRFPLSMLPNVITNIVQASVSLKRLQKFLDNDELDSDAVQRNTHIKQAIKVEHGTFRWDRDGPNTLTDINLEVEDGSLVAVVGSVGSGKSSLLCALLGEMEKLSGYVNVKQDLDMLPAGDQTEIGEKGINLSGGQKQRVSLARATYQDADIYLLDDPLSAVDSHVGKHIFDHVIGPEGTLRRKTRVLVTHGISFLPKVDKIVVLKEGKISEVGSFSQLMDHNGAFAEFLKNYLTEELVKADSSVDPPDLEGLSLREDIISHLGSIMDSNEGARLHRQVSELTQRIRSNSEIRGSSQSITSLDKGGARKPELQTAVLEDGKTGKQPQEKDKLIQAETVETGRVKFSVFLAYLKAVGVVLSVIIVVLYILYDAANIGSNVWLSDWSNDARNPNKTSDSEHRNMRLGVYGALGVVQGILVTLSAWVTAMAGVKAAGSCFASLLDALMHWPMTQYDCTPMGQIINRYSQDVAEVDSVVPFSVRSVINCVLAAVGTFSIIVSITPLAACTLPFLAAGYFCLCIFVGTFIRTLGARNASRSLHLAFLANILHCPMNFFDVTPLGRIVNRFSKDVDTIDVVVPLNAHMFLMCFLHVISTIIVISMGTPLFLSVIVPLMILYYFVQRFYVASSRQLKRLESTSRSPIYSHFGETITGAVTIRAFGRQNCFIQLSESKVDENQVCYYPSIVSNRWLAIRLEFVGNCIIFFASLFAVLGRDHLSPGIVGLSVSYAMNVTQTLNWMVRMTCELETNIVAVERVKEYTEVPTEAPWELPQKKPDSSWPQEGRVEFSNYQVRYREGLDLVLRGINCSVKPGEKIGIVGRTGAGKSSLTLGLFRIIEPAGGSITIDGINIADIGLHNLRSKLTIIPQDPVLFLVHFGMILTLSDGTADEELWRAADGSMPP</sequence>
<dbReference type="InterPro" id="IPR003593">
    <property type="entry name" value="AAA+_ATPase"/>
</dbReference>
<dbReference type="FunFam" id="1.20.1560.10:FF:000007">
    <property type="entry name" value="ATP-binding cassette subfamily C member 1"/>
    <property type="match status" value="1"/>
</dbReference>
<gene>
    <name evidence="15" type="ORF">C0Q70_00194</name>
</gene>
<feature type="transmembrane region" description="Helical" evidence="12">
    <location>
        <begin position="1189"/>
        <end position="1209"/>
    </location>
</feature>
<evidence type="ECO:0000256" key="2">
    <source>
        <dbReference type="ARBA" id="ARBA00009726"/>
    </source>
</evidence>
<dbReference type="CDD" id="cd03250">
    <property type="entry name" value="ABCC_MRP_domain1"/>
    <property type="match status" value="1"/>
</dbReference>
<evidence type="ECO:0000256" key="10">
    <source>
        <dbReference type="ARBA" id="ARBA00024220"/>
    </source>
</evidence>
<keyword evidence="5" id="KW-0677">Repeat</keyword>
<feature type="domain" description="ABC transmembrane type-1" evidence="14">
    <location>
        <begin position="1041"/>
        <end position="1196"/>
    </location>
</feature>
<keyword evidence="7" id="KW-0067">ATP-binding</keyword>
<dbReference type="Gene3D" id="3.40.50.300">
    <property type="entry name" value="P-loop containing nucleotide triphosphate hydrolases"/>
    <property type="match status" value="3"/>
</dbReference>
<feature type="transmembrane region" description="Helical" evidence="12">
    <location>
        <begin position="171"/>
        <end position="190"/>
    </location>
</feature>
<evidence type="ECO:0000256" key="8">
    <source>
        <dbReference type="ARBA" id="ARBA00022989"/>
    </source>
</evidence>
<feature type="transmembrane region" description="Helical" evidence="12">
    <location>
        <begin position="202"/>
        <end position="222"/>
    </location>
</feature>
<dbReference type="GO" id="GO:0005524">
    <property type="term" value="F:ATP binding"/>
    <property type="evidence" value="ECO:0007669"/>
    <property type="project" value="UniProtKB-KW"/>
</dbReference>
<feature type="transmembrane region" description="Helical" evidence="12">
    <location>
        <begin position="1368"/>
        <end position="1389"/>
    </location>
</feature>
<comment type="subcellular location">
    <subcellularLocation>
        <location evidence="1">Vacuole membrane</location>
        <topology evidence="1">Multi-pass membrane protein</topology>
    </subcellularLocation>
</comment>
<accession>A0A2T7PW13</accession>
<name>A0A2T7PW13_POMCA</name>
<dbReference type="InterPro" id="IPR027417">
    <property type="entry name" value="P-loop_NTPase"/>
</dbReference>
<dbReference type="PROSITE" id="PS50893">
    <property type="entry name" value="ABC_TRANSPORTER_2"/>
    <property type="match status" value="1"/>
</dbReference>
<feature type="transmembrane region" description="Helical" evidence="12">
    <location>
        <begin position="527"/>
        <end position="549"/>
    </location>
</feature>
<proteinExistence type="inferred from homology"/>
<feature type="transmembrane region" description="Helical" evidence="12">
    <location>
        <begin position="453"/>
        <end position="475"/>
    </location>
</feature>
<feature type="transmembrane region" description="Helical" evidence="12">
    <location>
        <begin position="1084"/>
        <end position="1104"/>
    </location>
</feature>
<dbReference type="Pfam" id="PF00664">
    <property type="entry name" value="ABC_membrane"/>
    <property type="match status" value="2"/>
</dbReference>
<dbReference type="SMART" id="SM00382">
    <property type="entry name" value="AAA"/>
    <property type="match status" value="2"/>
</dbReference>
<keyword evidence="6" id="KW-0547">Nucleotide-binding</keyword>
<evidence type="ECO:0000256" key="9">
    <source>
        <dbReference type="ARBA" id="ARBA00023136"/>
    </source>
</evidence>
<feature type="domain" description="ABC transporter" evidence="13">
    <location>
        <begin position="730"/>
        <end position="912"/>
    </location>
</feature>
<dbReference type="InterPro" id="IPR036640">
    <property type="entry name" value="ABC1_TM_sf"/>
</dbReference>
<dbReference type="GO" id="GO:0005774">
    <property type="term" value="C:vacuolar membrane"/>
    <property type="evidence" value="ECO:0007669"/>
    <property type="project" value="UniProtKB-SubCell"/>
</dbReference>
<dbReference type="Pfam" id="PF00005">
    <property type="entry name" value="ABC_tran"/>
    <property type="match status" value="3"/>
</dbReference>
<dbReference type="GO" id="GO:0015431">
    <property type="term" value="F:ABC-type glutathione S-conjugate transporter activity"/>
    <property type="evidence" value="ECO:0007669"/>
    <property type="project" value="UniProtKB-EC"/>
</dbReference>
<feature type="transmembrane region" description="Helical" evidence="12">
    <location>
        <begin position="1283"/>
        <end position="1303"/>
    </location>
</feature>
<dbReference type="InterPro" id="IPR050173">
    <property type="entry name" value="ABC_transporter_C-like"/>
</dbReference>
<evidence type="ECO:0000256" key="11">
    <source>
        <dbReference type="ARBA" id="ARBA00047523"/>
    </source>
</evidence>
<dbReference type="EC" id="7.6.2.3" evidence="10"/>
<evidence type="ECO:0000256" key="7">
    <source>
        <dbReference type="ARBA" id="ARBA00022840"/>
    </source>
</evidence>
<dbReference type="InterPro" id="IPR003439">
    <property type="entry name" value="ABC_transporter-like_ATP-bd"/>
</dbReference>
<keyword evidence="8 12" id="KW-1133">Transmembrane helix</keyword>